<protein>
    <submittedName>
        <fullName evidence="3">DUF2842 domain-containing protein</fullName>
    </submittedName>
</protein>
<sequence length="69" mass="7808">MPVRLKKFLGAIILIVLVVVYAVLATAFATVYLAESSGWIHLAYFLFTGLLWILPAMLVIKWMETAPRR</sequence>
<keyword evidence="1" id="KW-0472">Membrane</keyword>
<keyword evidence="1" id="KW-1133">Transmembrane helix</keyword>
<proteinExistence type="predicted"/>
<gene>
    <name evidence="3" type="ORF">GTW51_09395</name>
</gene>
<accession>A0A6L9MGK0</accession>
<feature type="transmembrane region" description="Helical" evidence="1">
    <location>
        <begin position="39"/>
        <end position="60"/>
    </location>
</feature>
<dbReference type="InterPro" id="IPR020846">
    <property type="entry name" value="MFS_dom"/>
</dbReference>
<reference evidence="3 4" key="1">
    <citation type="submission" date="2020-01" db="EMBL/GenBank/DDBJ databases">
        <title>Genomes of bacteria type strains.</title>
        <authorList>
            <person name="Chen J."/>
            <person name="Zhu S."/>
            <person name="Chen J."/>
        </authorList>
    </citation>
    <scope>NUCLEOTIDE SEQUENCE [LARGE SCALE GENOMIC DNA]</scope>
    <source>
        <strain evidence="3 4">KCTC 52919</strain>
    </source>
</reference>
<feature type="domain" description="Major facilitator superfamily (MFS) profile" evidence="2">
    <location>
        <begin position="1"/>
        <end position="69"/>
    </location>
</feature>
<dbReference type="Proteomes" id="UP000476332">
    <property type="component" value="Unassembled WGS sequence"/>
</dbReference>
<dbReference type="EMBL" id="JAAAMJ010000005">
    <property type="protein sequence ID" value="NDV86917.1"/>
    <property type="molecule type" value="Genomic_DNA"/>
</dbReference>
<dbReference type="InterPro" id="IPR021265">
    <property type="entry name" value="DUF2842"/>
</dbReference>
<dbReference type="Pfam" id="PF11003">
    <property type="entry name" value="DUF2842"/>
    <property type="match status" value="1"/>
</dbReference>
<name>A0A6L9MGK0_9HYPH</name>
<keyword evidence="1" id="KW-0812">Transmembrane</keyword>
<evidence type="ECO:0000256" key="1">
    <source>
        <dbReference type="SAM" id="Phobius"/>
    </source>
</evidence>
<organism evidence="3 4">
    <name type="scientific">Aurantimonas aggregata</name>
    <dbReference type="NCBI Taxonomy" id="2047720"/>
    <lineage>
        <taxon>Bacteria</taxon>
        <taxon>Pseudomonadati</taxon>
        <taxon>Pseudomonadota</taxon>
        <taxon>Alphaproteobacteria</taxon>
        <taxon>Hyphomicrobiales</taxon>
        <taxon>Aurantimonadaceae</taxon>
        <taxon>Aurantimonas</taxon>
    </lineage>
</organism>
<feature type="transmembrane region" description="Helical" evidence="1">
    <location>
        <begin position="12"/>
        <end position="33"/>
    </location>
</feature>
<comment type="caution">
    <text evidence="3">The sequence shown here is derived from an EMBL/GenBank/DDBJ whole genome shotgun (WGS) entry which is preliminary data.</text>
</comment>
<dbReference type="PROSITE" id="PS50850">
    <property type="entry name" value="MFS"/>
    <property type="match status" value="1"/>
</dbReference>
<dbReference type="GO" id="GO:0022857">
    <property type="term" value="F:transmembrane transporter activity"/>
    <property type="evidence" value="ECO:0007669"/>
    <property type="project" value="InterPro"/>
</dbReference>
<dbReference type="AlphaFoldDB" id="A0A6L9MGK0"/>
<evidence type="ECO:0000313" key="4">
    <source>
        <dbReference type="Proteomes" id="UP000476332"/>
    </source>
</evidence>
<evidence type="ECO:0000259" key="2">
    <source>
        <dbReference type="PROSITE" id="PS50850"/>
    </source>
</evidence>
<evidence type="ECO:0000313" key="3">
    <source>
        <dbReference type="EMBL" id="NDV86917.1"/>
    </source>
</evidence>
<keyword evidence="4" id="KW-1185">Reference proteome</keyword>
<dbReference type="RefSeq" id="WP_163043660.1">
    <property type="nucleotide sequence ID" value="NZ_JAAAMJ010000005.1"/>
</dbReference>